<keyword evidence="3" id="KW-1185">Reference proteome</keyword>
<evidence type="ECO:0000259" key="1">
    <source>
        <dbReference type="PROSITE" id="PS50927"/>
    </source>
</evidence>
<accession>A0AA47NLL8</accession>
<dbReference type="PROSITE" id="PS50927">
    <property type="entry name" value="BULB_LECTIN"/>
    <property type="match status" value="1"/>
</dbReference>
<dbReference type="EMBL" id="JAOPHQ010006609">
    <property type="protein sequence ID" value="KAK0130851.1"/>
    <property type="molecule type" value="Genomic_DNA"/>
</dbReference>
<evidence type="ECO:0000313" key="2">
    <source>
        <dbReference type="EMBL" id="KAK0130851.1"/>
    </source>
</evidence>
<comment type="caution">
    <text evidence="2">The sequence shown here is derived from an EMBL/GenBank/DDBJ whole genome shotgun (WGS) entry which is preliminary data.</text>
</comment>
<evidence type="ECO:0000313" key="3">
    <source>
        <dbReference type="Proteomes" id="UP001174136"/>
    </source>
</evidence>
<dbReference type="Proteomes" id="UP001174136">
    <property type="component" value="Unassembled WGS sequence"/>
</dbReference>
<protein>
    <submittedName>
        <fullName evidence="2">Mannose-specific lectin</fullName>
    </submittedName>
</protein>
<dbReference type="InterPro" id="IPR036426">
    <property type="entry name" value="Bulb-type_lectin_dom_sf"/>
</dbReference>
<dbReference type="SUPFAM" id="SSF51110">
    <property type="entry name" value="alpha-D-mannose-specific plant lectins"/>
    <property type="match status" value="2"/>
</dbReference>
<sequence>MNRNSLSTNQELRKGDFLMSENGENMNRNYLSTDQELRKGDFLMSENGEYKACFKDDGNFVIYKWAEIWDTKTNGTKPHRLLLQKDTDLVIYDTGMKPLWATGSYNKEPSDRVRLTLTNDGQLVIDSDGKKVWNYLSTDQELRKGDFLMSENSEYKACFKDDGNFVIYKWAEIWGTKTNVTHPHRLLLQKDTNLVIYDTGMKPLWASGSYNKEPSDRVRLTLTNDGQLEIDSDGEKVWSAPKK</sequence>
<dbReference type="Gene3D" id="2.90.10.30">
    <property type="match status" value="2"/>
</dbReference>
<dbReference type="AlphaFoldDB" id="A0AA47NLL8"/>
<reference evidence="2" key="1">
    <citation type="journal article" date="2023" name="Front. Mar. Sci.">
        <title>A new Merluccius polli reference genome to investigate the effects of global change in West African waters.</title>
        <authorList>
            <person name="Mateo J.L."/>
            <person name="Blanco-Fernandez C."/>
            <person name="Garcia-Vazquez E."/>
            <person name="Machado-Schiaffino G."/>
        </authorList>
    </citation>
    <scope>NUCLEOTIDE SEQUENCE</scope>
    <source>
        <strain evidence="2">C29</strain>
        <tissue evidence="2">Fin</tissue>
    </source>
</reference>
<name>A0AA47NLL8_MERPO</name>
<organism evidence="2 3">
    <name type="scientific">Merluccius polli</name>
    <name type="common">Benguela hake</name>
    <name type="synonym">Merluccius cadenati</name>
    <dbReference type="NCBI Taxonomy" id="89951"/>
    <lineage>
        <taxon>Eukaryota</taxon>
        <taxon>Metazoa</taxon>
        <taxon>Chordata</taxon>
        <taxon>Craniata</taxon>
        <taxon>Vertebrata</taxon>
        <taxon>Euteleostomi</taxon>
        <taxon>Actinopterygii</taxon>
        <taxon>Neopterygii</taxon>
        <taxon>Teleostei</taxon>
        <taxon>Neoteleostei</taxon>
        <taxon>Acanthomorphata</taxon>
        <taxon>Zeiogadaria</taxon>
        <taxon>Gadariae</taxon>
        <taxon>Gadiformes</taxon>
        <taxon>Gadoidei</taxon>
        <taxon>Merlucciidae</taxon>
        <taxon>Merluccius</taxon>
    </lineage>
</organism>
<gene>
    <name evidence="2" type="primary">LECASAL_1</name>
    <name evidence="2" type="ORF">N1851_034464</name>
</gene>
<proteinExistence type="predicted"/>
<dbReference type="InterPro" id="IPR001480">
    <property type="entry name" value="Bulb-type_lectin_dom"/>
</dbReference>
<feature type="domain" description="Bulb-type lectin" evidence="1">
    <location>
        <begin position="28"/>
        <end position="180"/>
    </location>
</feature>
<dbReference type="SMART" id="SM00108">
    <property type="entry name" value="B_lectin"/>
    <property type="match status" value="2"/>
</dbReference>